<dbReference type="Pfam" id="PF05772">
    <property type="entry name" value="NinB"/>
    <property type="match status" value="1"/>
</dbReference>
<evidence type="ECO:0000313" key="2">
    <source>
        <dbReference type="Proteomes" id="UP000027466"/>
    </source>
</evidence>
<reference evidence="1 2" key="1">
    <citation type="submission" date="2014-03" db="EMBL/GenBank/DDBJ databases">
        <title>Draft Genome Sequences of Four Burkholderia Strains.</title>
        <authorList>
            <person name="Liu X.Y."/>
            <person name="Li C.X."/>
            <person name="Xu J.H."/>
        </authorList>
    </citation>
    <scope>NUCLEOTIDE SEQUENCE [LARGE SCALE GENOMIC DNA]</scope>
    <source>
        <strain evidence="1 2">DSM 50014</strain>
    </source>
</reference>
<evidence type="ECO:0000313" key="1">
    <source>
        <dbReference type="EMBL" id="KDR39214.1"/>
    </source>
</evidence>
<dbReference type="SUPFAM" id="SSF103370">
    <property type="entry name" value="NinB"/>
    <property type="match status" value="1"/>
</dbReference>
<organism evidence="1 2">
    <name type="scientific">Caballeronia glathei</name>
    <dbReference type="NCBI Taxonomy" id="60547"/>
    <lineage>
        <taxon>Bacteria</taxon>
        <taxon>Pseudomonadati</taxon>
        <taxon>Pseudomonadota</taxon>
        <taxon>Betaproteobacteria</taxon>
        <taxon>Burkholderiales</taxon>
        <taxon>Burkholderiaceae</taxon>
        <taxon>Caballeronia</taxon>
    </lineage>
</organism>
<accession>A0A069PH66</accession>
<dbReference type="Proteomes" id="UP000027466">
    <property type="component" value="Unassembled WGS sequence"/>
</dbReference>
<proteinExistence type="predicted"/>
<name>A0A069PH66_9BURK</name>
<dbReference type="EMBL" id="JFHC01000064">
    <property type="protein sequence ID" value="KDR39214.1"/>
    <property type="molecule type" value="Genomic_DNA"/>
</dbReference>
<protein>
    <recommendedName>
        <fullName evidence="3">NinB family protein</fullName>
    </recommendedName>
</protein>
<dbReference type="STRING" id="60547.GCA_000751215_02949"/>
<dbReference type="RefSeq" id="WP_035931443.1">
    <property type="nucleotide sequence ID" value="NZ_CADFFX010000020.1"/>
</dbReference>
<dbReference type="Gene3D" id="1.10.3790.10">
    <property type="entry name" value="NinB"/>
    <property type="match status" value="1"/>
</dbReference>
<comment type="caution">
    <text evidence="1">The sequence shown here is derived from an EMBL/GenBank/DDBJ whole genome shotgun (WGS) entry which is preliminary data.</text>
</comment>
<evidence type="ECO:0008006" key="3">
    <source>
        <dbReference type="Google" id="ProtNLM"/>
    </source>
</evidence>
<gene>
    <name evidence="1" type="ORF">BG61_34280</name>
</gene>
<dbReference type="InterPro" id="IPR036619">
    <property type="entry name" value="NinB_sf"/>
</dbReference>
<dbReference type="InterPro" id="IPR008711">
    <property type="entry name" value="Recombinase_NinB"/>
</dbReference>
<keyword evidence="2" id="KW-1185">Reference proteome</keyword>
<dbReference type="AlphaFoldDB" id="A0A069PH66"/>
<sequence>MSEVQRFRLVHPTARQLASRACIQAPDGWLVELKPATKSRVQEALYHAMFSDIAKQVPFMGAMRDSETWKRLLVDAFARIKAAEGDPVQGIGAIVPNLDGTGFVQLGVQTRKFSKKHASEFIEFLHAWCAEKQVRFSGSGE</sequence>